<dbReference type="STRING" id="1185652.USDA257_c26040"/>
<dbReference type="Gene3D" id="3.30.1370.60">
    <property type="entry name" value="Hypothetical oxidoreductase yiak, domain 2"/>
    <property type="match status" value="1"/>
</dbReference>
<dbReference type="Gene3D" id="1.10.1530.10">
    <property type="match status" value="1"/>
</dbReference>
<name>I3X5M3_SINF2</name>
<dbReference type="AlphaFoldDB" id="I3X5M3"/>
<comment type="similarity">
    <text evidence="1">Belongs to the LDH2/MDH2 oxidoreductase family.</text>
</comment>
<dbReference type="KEGG" id="sfd:USDA257_c26040"/>
<dbReference type="SUPFAM" id="SSF89733">
    <property type="entry name" value="L-sulfolactate dehydrogenase-like"/>
    <property type="match status" value="1"/>
</dbReference>
<evidence type="ECO:0000256" key="1">
    <source>
        <dbReference type="ARBA" id="ARBA00006056"/>
    </source>
</evidence>
<dbReference type="InterPro" id="IPR036111">
    <property type="entry name" value="Mal/L-sulfo/L-lacto_DH-like_sf"/>
</dbReference>
<evidence type="ECO:0000313" key="3">
    <source>
        <dbReference type="EMBL" id="AFL51179.1"/>
    </source>
</evidence>
<protein>
    <submittedName>
        <fullName evidence="3">Putative oxidoreductase YjmC</fullName>
        <ecNumber evidence="3">1.1.1.-</ecNumber>
    </submittedName>
</protein>
<dbReference type="Proteomes" id="UP000006180">
    <property type="component" value="Chromosome"/>
</dbReference>
<keyword evidence="2 3" id="KW-0560">Oxidoreductase</keyword>
<dbReference type="InterPro" id="IPR043143">
    <property type="entry name" value="Mal/L-sulf/L-lact_DH-like_NADP"/>
</dbReference>
<proteinExistence type="inferred from homology"/>
<dbReference type="eggNOG" id="COG2055">
    <property type="taxonomic scope" value="Bacteria"/>
</dbReference>
<dbReference type="RefSeq" id="WP_014763346.1">
    <property type="nucleotide sequence ID" value="NC_018000.1"/>
</dbReference>
<dbReference type="PANTHER" id="PTHR11091">
    <property type="entry name" value="OXIDOREDUCTASE-RELATED"/>
    <property type="match status" value="1"/>
</dbReference>
<dbReference type="Pfam" id="PF02615">
    <property type="entry name" value="Ldh_2"/>
    <property type="match status" value="1"/>
</dbReference>
<dbReference type="InterPro" id="IPR003767">
    <property type="entry name" value="Malate/L-lactate_DH-like"/>
</dbReference>
<sequence length="334" mass="34470">MAEEKARLSVAEIRNIAADACLACGASAATAKSLVEATLSAALRGRPEVGLPHFIDYLRSFVEGRIDGKAQPRMQHPLPAFIHSDAKGGIAQLGFDLAFEDLVKRARTFGVAIFSQRNSYTAGELGYYVRRLAVEGLVSMAVANAHALMAAAAGGKPVFGTNPLAFGAPLPAPQAPLIIDQAASATAFVNIVRAAADNVAIPEGWATDEAGAVTTDPAKAILGALLPFGGYKGANIALLVEVLSAGLSGAAWSLDAGNFRSGNEPPNVGLTVIAIAPAAVDPSFALRSADHFGRLQELGVHIPGSGSAVEAPNDADEIEIDARLLEEIRGFRSG</sequence>
<reference evidence="3 4" key="1">
    <citation type="journal article" date="2012" name="J. Bacteriol.">
        <title>Complete genome sequence of the broad-host-range strain Sinorhizobium fredii USDA257.</title>
        <authorList>
            <person name="Schuldes J."/>
            <person name="Rodriguez Orbegoso M."/>
            <person name="Schmeisser C."/>
            <person name="Krishnan H.B."/>
            <person name="Daniel R."/>
            <person name="Streit W.R."/>
        </authorList>
    </citation>
    <scope>NUCLEOTIDE SEQUENCE [LARGE SCALE GENOMIC DNA]</scope>
    <source>
        <strain evidence="3 4">USDA 257</strain>
    </source>
</reference>
<accession>I3X5M3</accession>
<dbReference type="InterPro" id="IPR043144">
    <property type="entry name" value="Mal/L-sulf/L-lact_DH-like_ah"/>
</dbReference>
<dbReference type="PANTHER" id="PTHR11091:SF0">
    <property type="entry name" value="MALATE DEHYDROGENASE"/>
    <property type="match status" value="1"/>
</dbReference>
<dbReference type="EC" id="1.1.1.-" evidence="3"/>
<dbReference type="GO" id="GO:0016491">
    <property type="term" value="F:oxidoreductase activity"/>
    <property type="evidence" value="ECO:0007669"/>
    <property type="project" value="UniProtKB-KW"/>
</dbReference>
<gene>
    <name evidence="3" type="primary">yjmC</name>
    <name evidence="3" type="ORF">USDA257_c26040</name>
</gene>
<evidence type="ECO:0000256" key="2">
    <source>
        <dbReference type="ARBA" id="ARBA00023002"/>
    </source>
</evidence>
<dbReference type="PATRIC" id="fig|1185652.3.peg.2698"/>
<dbReference type="EMBL" id="CP003563">
    <property type="protein sequence ID" value="AFL51179.1"/>
    <property type="molecule type" value="Genomic_DNA"/>
</dbReference>
<evidence type="ECO:0000313" key="4">
    <source>
        <dbReference type="Proteomes" id="UP000006180"/>
    </source>
</evidence>
<organism evidence="3 4">
    <name type="scientific">Sinorhizobium fredii (strain USDA 257)</name>
    <dbReference type="NCBI Taxonomy" id="1185652"/>
    <lineage>
        <taxon>Bacteria</taxon>
        <taxon>Pseudomonadati</taxon>
        <taxon>Pseudomonadota</taxon>
        <taxon>Alphaproteobacteria</taxon>
        <taxon>Hyphomicrobiales</taxon>
        <taxon>Rhizobiaceae</taxon>
        <taxon>Sinorhizobium/Ensifer group</taxon>
        <taxon>Sinorhizobium</taxon>
    </lineage>
</organism>
<dbReference type="HOGENOM" id="CLU_040452_0_0_5"/>